<dbReference type="InterPro" id="IPR036047">
    <property type="entry name" value="F-box-like_dom_sf"/>
</dbReference>
<evidence type="ECO:0000313" key="2">
    <source>
        <dbReference type="EMBL" id="KZO96344.1"/>
    </source>
</evidence>
<dbReference type="OrthoDB" id="3217549at2759"/>
<dbReference type="AlphaFoldDB" id="A0A167M537"/>
<protein>
    <recommendedName>
        <fullName evidence="1">F-box domain-containing protein</fullName>
    </recommendedName>
</protein>
<accession>A0A167M537</accession>
<evidence type="ECO:0000313" key="3">
    <source>
        <dbReference type="Proteomes" id="UP000076738"/>
    </source>
</evidence>
<reference evidence="2 3" key="1">
    <citation type="journal article" date="2016" name="Mol. Biol. Evol.">
        <title>Comparative Genomics of Early-Diverging Mushroom-Forming Fungi Provides Insights into the Origins of Lignocellulose Decay Capabilities.</title>
        <authorList>
            <person name="Nagy L.G."/>
            <person name="Riley R."/>
            <person name="Tritt A."/>
            <person name="Adam C."/>
            <person name="Daum C."/>
            <person name="Floudas D."/>
            <person name="Sun H."/>
            <person name="Yadav J.S."/>
            <person name="Pangilinan J."/>
            <person name="Larsson K.H."/>
            <person name="Matsuura K."/>
            <person name="Barry K."/>
            <person name="Labutti K."/>
            <person name="Kuo R."/>
            <person name="Ohm R.A."/>
            <person name="Bhattacharya S.S."/>
            <person name="Shirouzu T."/>
            <person name="Yoshinaga Y."/>
            <person name="Martin F.M."/>
            <person name="Grigoriev I.V."/>
            <person name="Hibbett D.S."/>
        </authorList>
    </citation>
    <scope>NUCLEOTIDE SEQUENCE [LARGE SCALE GENOMIC DNA]</scope>
    <source>
        <strain evidence="2 3">TUFC12733</strain>
    </source>
</reference>
<dbReference type="InterPro" id="IPR001810">
    <property type="entry name" value="F-box_dom"/>
</dbReference>
<feature type="domain" description="F-box" evidence="1">
    <location>
        <begin position="8"/>
        <end position="61"/>
    </location>
</feature>
<organism evidence="2 3">
    <name type="scientific">Calocera viscosa (strain TUFC12733)</name>
    <dbReference type="NCBI Taxonomy" id="1330018"/>
    <lineage>
        <taxon>Eukaryota</taxon>
        <taxon>Fungi</taxon>
        <taxon>Dikarya</taxon>
        <taxon>Basidiomycota</taxon>
        <taxon>Agaricomycotina</taxon>
        <taxon>Dacrymycetes</taxon>
        <taxon>Dacrymycetales</taxon>
        <taxon>Dacrymycetaceae</taxon>
        <taxon>Calocera</taxon>
    </lineage>
</organism>
<dbReference type="STRING" id="1330018.A0A167M537"/>
<dbReference type="Proteomes" id="UP000076738">
    <property type="component" value="Unassembled WGS sequence"/>
</dbReference>
<dbReference type="PROSITE" id="PS50181">
    <property type="entry name" value="FBOX"/>
    <property type="match status" value="1"/>
</dbReference>
<sequence length="473" mass="53595">MADVVLYSPAIDVLPTETLQEIFLFAIADDDNQKRTKWVLSQVCRHWRAVVISYPRLWSRIKFEPTTQAGARRLAQTALHRAQTSDLEITMIWSATAGNWAGRREKGHFISLALSRRNQWKSLVIIDNEFGVESNLSVLAEGVRYTTLPKLKAVRYHTTRNSREGHHVFELISSAPNLEVLNLRNVDFMGHMIPEPLRVLRLDNCTMRAVDAVYDMLALTPNLEVLHMSDSLPYSHVHDHDGSHLISLPKLRMLSLGIRAYVHDAWFVRQLDAPKVHCLHLWTGRNSCPRCPQLSVAVSRREQNYMSVYRAIFGQGWRIDTVDVAELSCPYLPLLESMPNLRNLAVGRTSDLRAIVHAAIVEEGFDFEPLGASVSVPIFQLKELAIHDLDEPSFLLRALNANPPTPFSALTHIFAPRAVSLPWNLSVISPNVGVRRESEAHEELHRVHPVTESWPDWAAPLFNEGGPARRRSL</sequence>
<proteinExistence type="predicted"/>
<evidence type="ECO:0000259" key="1">
    <source>
        <dbReference type="PROSITE" id="PS50181"/>
    </source>
</evidence>
<name>A0A167M537_CALVF</name>
<dbReference type="SUPFAM" id="SSF52047">
    <property type="entry name" value="RNI-like"/>
    <property type="match status" value="1"/>
</dbReference>
<dbReference type="InterPro" id="IPR032675">
    <property type="entry name" value="LRR_dom_sf"/>
</dbReference>
<dbReference type="Pfam" id="PF12937">
    <property type="entry name" value="F-box-like"/>
    <property type="match status" value="1"/>
</dbReference>
<dbReference type="EMBL" id="KV417284">
    <property type="protein sequence ID" value="KZO96344.1"/>
    <property type="molecule type" value="Genomic_DNA"/>
</dbReference>
<dbReference type="Gene3D" id="3.80.10.10">
    <property type="entry name" value="Ribonuclease Inhibitor"/>
    <property type="match status" value="1"/>
</dbReference>
<dbReference type="Gene3D" id="1.20.1280.50">
    <property type="match status" value="1"/>
</dbReference>
<gene>
    <name evidence="2" type="ORF">CALVIDRAFT_113685</name>
</gene>
<keyword evidence="3" id="KW-1185">Reference proteome</keyword>
<dbReference type="SUPFAM" id="SSF81383">
    <property type="entry name" value="F-box domain"/>
    <property type="match status" value="1"/>
</dbReference>